<dbReference type="EMBL" id="CAJOAX010011967">
    <property type="protein sequence ID" value="CAF4103497.1"/>
    <property type="molecule type" value="Genomic_DNA"/>
</dbReference>
<evidence type="ECO:0000313" key="3">
    <source>
        <dbReference type="EMBL" id="CAF4080119.1"/>
    </source>
</evidence>
<evidence type="ECO:0000313" key="5">
    <source>
        <dbReference type="Proteomes" id="UP000663836"/>
    </source>
</evidence>
<dbReference type="EMBL" id="CAJNOT010006146">
    <property type="protein sequence ID" value="CAF1483371.1"/>
    <property type="molecule type" value="Genomic_DNA"/>
</dbReference>
<sequence length="113" mass="13800">MEQLNNSVYNELHQILILLPTRREREQQDTPRDILQKQDYNKKEIRVYFKYESGPQLRFKHEIHELWKKFYVYKGSPIHDVTLKISTRTNKSLNELLIKKKPPRSWLVNHNIN</sequence>
<accession>A0A819TMF2</accession>
<dbReference type="EMBL" id="CAJOBD010007174">
    <property type="protein sequence ID" value="CAF4080119.1"/>
    <property type="molecule type" value="Genomic_DNA"/>
</dbReference>
<gene>
    <name evidence="3" type="ORF">JBS370_LOCUS30656</name>
    <name evidence="4" type="ORF">OTI717_LOCUS34227</name>
    <name evidence="1" type="ORF">RFH988_LOCUS37016</name>
    <name evidence="2" type="ORF">ZHD862_LOCUS36665</name>
</gene>
<dbReference type="Proteomes" id="UP000663823">
    <property type="component" value="Unassembled WGS sequence"/>
</dbReference>
<evidence type="ECO:0000313" key="1">
    <source>
        <dbReference type="EMBL" id="CAF1457431.1"/>
    </source>
</evidence>
<dbReference type="Proteomes" id="UP000663864">
    <property type="component" value="Unassembled WGS sequence"/>
</dbReference>
<organism evidence="3 5">
    <name type="scientific">Rotaria sordida</name>
    <dbReference type="NCBI Taxonomy" id="392033"/>
    <lineage>
        <taxon>Eukaryota</taxon>
        <taxon>Metazoa</taxon>
        <taxon>Spiralia</taxon>
        <taxon>Gnathifera</taxon>
        <taxon>Rotifera</taxon>
        <taxon>Eurotatoria</taxon>
        <taxon>Bdelloidea</taxon>
        <taxon>Philodinida</taxon>
        <taxon>Philodinidae</taxon>
        <taxon>Rotaria</taxon>
    </lineage>
</organism>
<comment type="caution">
    <text evidence="3">The sequence shown here is derived from an EMBL/GenBank/DDBJ whole genome shotgun (WGS) entry which is preliminary data.</text>
</comment>
<evidence type="ECO:0000313" key="4">
    <source>
        <dbReference type="EMBL" id="CAF4103497.1"/>
    </source>
</evidence>
<reference evidence="3" key="1">
    <citation type="submission" date="2021-02" db="EMBL/GenBank/DDBJ databases">
        <authorList>
            <person name="Nowell W R."/>
        </authorList>
    </citation>
    <scope>NUCLEOTIDE SEQUENCE</scope>
</reference>
<protein>
    <submittedName>
        <fullName evidence="3">Uncharacterized protein</fullName>
    </submittedName>
</protein>
<proteinExistence type="predicted"/>
<dbReference type="Proteomes" id="UP000663836">
    <property type="component" value="Unassembled WGS sequence"/>
</dbReference>
<dbReference type="Proteomes" id="UP000663882">
    <property type="component" value="Unassembled WGS sequence"/>
</dbReference>
<dbReference type="OrthoDB" id="10056122at2759"/>
<dbReference type="AlphaFoldDB" id="A0A819TMF2"/>
<name>A0A819TMF2_9BILA</name>
<evidence type="ECO:0000313" key="2">
    <source>
        <dbReference type="EMBL" id="CAF1483371.1"/>
    </source>
</evidence>
<dbReference type="EMBL" id="CAJNOO010006882">
    <property type="protein sequence ID" value="CAF1457431.1"/>
    <property type="molecule type" value="Genomic_DNA"/>
</dbReference>